<dbReference type="EMBL" id="CP060436">
    <property type="protein sequence ID" value="QPM89759.1"/>
    <property type="molecule type" value="Genomic_DNA"/>
</dbReference>
<protein>
    <submittedName>
        <fullName evidence="4">Pyrimidine-specific ribonucleoside hydrolase RihA</fullName>
        <ecNumber evidence="4">3.2.-.-</ecNumber>
    </submittedName>
</protein>
<proteinExistence type="predicted"/>
<dbReference type="SUPFAM" id="SSF53590">
    <property type="entry name" value="Nucleoside hydrolase"/>
    <property type="match status" value="1"/>
</dbReference>
<dbReference type="EC" id="3.2.-.-" evidence="4"/>
<keyword evidence="5" id="KW-1185">Reference proteome</keyword>
<dbReference type="AlphaFoldDB" id="A0A418SEU3"/>
<dbReference type="Proteomes" id="UP000283786">
    <property type="component" value="Chromosome"/>
</dbReference>
<dbReference type="KEGG" id="palw:PSAL_009850"/>
<dbReference type="Pfam" id="PF01156">
    <property type="entry name" value="IU_nuc_hydro"/>
    <property type="match status" value="1"/>
</dbReference>
<reference evidence="4 5" key="1">
    <citation type="submission" date="2020-08" db="EMBL/GenBank/DDBJ databases">
        <title>Genome sequence of Rhodobacteraceae bacterium Lw-13e.</title>
        <authorList>
            <person name="Poehlein A."/>
            <person name="Wolter L."/>
            <person name="Daniel R."/>
            <person name="Brinkhoff T."/>
        </authorList>
    </citation>
    <scope>NUCLEOTIDE SEQUENCE [LARGE SCALE GENOMIC DNA]</scope>
    <source>
        <strain evidence="4 5">Lw-13e</strain>
    </source>
</reference>
<dbReference type="OrthoDB" id="9797882at2"/>
<dbReference type="InterPro" id="IPR001910">
    <property type="entry name" value="Inosine/uridine_hydrolase_dom"/>
</dbReference>
<dbReference type="InterPro" id="IPR015910">
    <property type="entry name" value="I/U_nuclsd_hydro_CS"/>
</dbReference>
<dbReference type="GO" id="GO:0045437">
    <property type="term" value="F:uridine nucleosidase activity"/>
    <property type="evidence" value="ECO:0007669"/>
    <property type="project" value="UniProtKB-ARBA"/>
</dbReference>
<feature type="domain" description="Inosine/uridine-preferring nucleoside hydrolase" evidence="3">
    <location>
        <begin position="5"/>
        <end position="272"/>
    </location>
</feature>
<keyword evidence="1 4" id="KW-0378">Hydrolase</keyword>
<evidence type="ECO:0000256" key="1">
    <source>
        <dbReference type="ARBA" id="ARBA00022801"/>
    </source>
</evidence>
<evidence type="ECO:0000313" key="4">
    <source>
        <dbReference type="EMBL" id="QPM89759.1"/>
    </source>
</evidence>
<name>A0A418SEU3_9RHOB</name>
<dbReference type="InterPro" id="IPR036452">
    <property type="entry name" value="Ribo_hydro-like"/>
</dbReference>
<accession>A0A418SEU3</accession>
<organism evidence="4 5">
    <name type="scientific">Pseudooceanicola algae</name>
    <dbReference type="NCBI Taxonomy" id="1537215"/>
    <lineage>
        <taxon>Bacteria</taxon>
        <taxon>Pseudomonadati</taxon>
        <taxon>Pseudomonadota</taxon>
        <taxon>Alphaproteobacteria</taxon>
        <taxon>Rhodobacterales</taxon>
        <taxon>Paracoccaceae</taxon>
        <taxon>Pseudooceanicola</taxon>
    </lineage>
</organism>
<evidence type="ECO:0000313" key="5">
    <source>
        <dbReference type="Proteomes" id="UP000283786"/>
    </source>
</evidence>
<dbReference type="RefSeq" id="WP_119840151.1">
    <property type="nucleotide sequence ID" value="NZ_CP060436.1"/>
</dbReference>
<dbReference type="PANTHER" id="PTHR12304:SF4">
    <property type="entry name" value="URIDINE NUCLEOSIDASE"/>
    <property type="match status" value="1"/>
</dbReference>
<dbReference type="GO" id="GO:0005829">
    <property type="term" value="C:cytosol"/>
    <property type="evidence" value="ECO:0007669"/>
    <property type="project" value="TreeGrafter"/>
</dbReference>
<dbReference type="GO" id="GO:0006152">
    <property type="term" value="P:purine nucleoside catabolic process"/>
    <property type="evidence" value="ECO:0007669"/>
    <property type="project" value="TreeGrafter"/>
</dbReference>
<evidence type="ECO:0000256" key="2">
    <source>
        <dbReference type="ARBA" id="ARBA00023295"/>
    </source>
</evidence>
<dbReference type="GO" id="GO:0008477">
    <property type="term" value="F:purine nucleosidase activity"/>
    <property type="evidence" value="ECO:0007669"/>
    <property type="project" value="TreeGrafter"/>
</dbReference>
<keyword evidence="2 4" id="KW-0326">Glycosidase</keyword>
<evidence type="ECO:0000259" key="3">
    <source>
        <dbReference type="Pfam" id="PF01156"/>
    </source>
</evidence>
<gene>
    <name evidence="4" type="primary">rihA_3</name>
    <name evidence="4" type="ORF">PSAL_009850</name>
</gene>
<dbReference type="PROSITE" id="PS01247">
    <property type="entry name" value="IUNH"/>
    <property type="match status" value="1"/>
</dbReference>
<sequence>MIRAIIDTDPGIDDAIALLYALRQPDLEIAALTTVAGNIGLDVTTRNAGAIAAMAGVCVPVHPGAAAPLGREPRPETGIHGDDGLGGIAFPAPLAEPSSLHAVEAMHSLLTSAPEASIDVFCLAPLTNIALLLARYPQSAMRIRRIIAMGGALEEPGNMPSGAEFNFGHDPEALMQVIASDLDITLIPLDATRQFRADAAYIADLRAMGKAPATASADLIAAYFAQTAHQSKTAESRPLHDPCVPLFALHPELFRVTERQVTVEPDTGRLIPGDRLLRVAMGLDARGLRGELRRGLAV</sequence>
<dbReference type="InterPro" id="IPR023186">
    <property type="entry name" value="IUNH"/>
</dbReference>
<dbReference type="PANTHER" id="PTHR12304">
    <property type="entry name" value="INOSINE-URIDINE PREFERRING NUCLEOSIDE HYDROLASE"/>
    <property type="match status" value="1"/>
</dbReference>
<dbReference type="Gene3D" id="3.90.245.10">
    <property type="entry name" value="Ribonucleoside hydrolase-like"/>
    <property type="match status" value="1"/>
</dbReference>